<dbReference type="InterPro" id="IPR036188">
    <property type="entry name" value="FAD/NAD-bd_sf"/>
</dbReference>
<evidence type="ECO:0000313" key="3">
    <source>
        <dbReference type="EMBL" id="MCM1988498.1"/>
    </source>
</evidence>
<dbReference type="Gene3D" id="3.30.9.10">
    <property type="entry name" value="D-Amino Acid Oxidase, subunit A, domain 2"/>
    <property type="match status" value="1"/>
</dbReference>
<feature type="domain" description="FAD dependent oxidoreductase" evidence="1">
    <location>
        <begin position="4"/>
        <end position="355"/>
    </location>
</feature>
<dbReference type="Gene3D" id="1.10.10.1100">
    <property type="entry name" value="BFD-like [2Fe-2S]-binding domain"/>
    <property type="match status" value="1"/>
</dbReference>
<dbReference type="AlphaFoldDB" id="A0A9J6NVL0"/>
<gene>
    <name evidence="3" type="ORF">KDK92_02015</name>
</gene>
<dbReference type="InterPro" id="IPR052745">
    <property type="entry name" value="G3P_Oxidase/Oxidoreductase"/>
</dbReference>
<reference evidence="3" key="1">
    <citation type="journal article" date="2021" name="mSystems">
        <title>Bacteria and Archaea Synergistically Convert Glycine Betaine to Biogenic Methane in the Formosa Cold Seep of the South China Sea.</title>
        <authorList>
            <person name="Li L."/>
            <person name="Zhang W."/>
            <person name="Zhang S."/>
            <person name="Song L."/>
            <person name="Sun Q."/>
            <person name="Zhang H."/>
            <person name="Xiang H."/>
            <person name="Dong X."/>
        </authorList>
    </citation>
    <scope>NUCLEOTIDE SEQUENCE</scope>
    <source>
        <strain evidence="3">ZWT</strain>
    </source>
</reference>
<evidence type="ECO:0000259" key="2">
    <source>
        <dbReference type="Pfam" id="PF04324"/>
    </source>
</evidence>
<protein>
    <submittedName>
        <fullName evidence="3">NAD(P)/FAD-dependent oxidoreductase</fullName>
    </submittedName>
</protein>
<keyword evidence="4" id="KW-1185">Reference proteome</keyword>
<dbReference type="CDD" id="cd19946">
    <property type="entry name" value="GlpA-like_Fer2_BFD-like"/>
    <property type="match status" value="1"/>
</dbReference>
<organism evidence="3 4">
    <name type="scientific">Oceanirhabdus seepicola</name>
    <dbReference type="NCBI Taxonomy" id="2828781"/>
    <lineage>
        <taxon>Bacteria</taxon>
        <taxon>Bacillati</taxon>
        <taxon>Bacillota</taxon>
        <taxon>Clostridia</taxon>
        <taxon>Eubacteriales</taxon>
        <taxon>Clostridiaceae</taxon>
        <taxon>Oceanirhabdus</taxon>
    </lineage>
</organism>
<evidence type="ECO:0000313" key="4">
    <source>
        <dbReference type="Proteomes" id="UP001056429"/>
    </source>
</evidence>
<dbReference type="EMBL" id="JAGSOJ010000001">
    <property type="protein sequence ID" value="MCM1988498.1"/>
    <property type="molecule type" value="Genomic_DNA"/>
</dbReference>
<dbReference type="Proteomes" id="UP001056429">
    <property type="component" value="Unassembled WGS sequence"/>
</dbReference>
<dbReference type="Pfam" id="PF01266">
    <property type="entry name" value="DAO"/>
    <property type="match status" value="1"/>
</dbReference>
<sequence length="495" mass="54294">MSYDVAVIGAGVIGSFVARELSRYDLSIALIEKDSDVANGTSKANSAIVHAGYDAEEGTQKAKFNAKGNQMYDRVCKELDVPFKRIGSLVIATNEEEMEHVKMLYNRGIKNDIEGLKVLNQQEVRALEPNIDEQVVGALHAATCGIVGPFELTIALAENAVDNGAELMLNSEVINLTREDGVFNILLSNGKRIEAKYVINAAGVYADKINNLISNDKIEIIPRRGEYFVFDKETGGLVNSVIFQCPTEIGKGVLVTPTVHGNMLVGPNAENIQDKEGIDTTPEGISFLREKSTKTTKKIPFNKVITSFAGLRAVATSGDFIIRESSDVEGFINVAGIQSPGLSSAPAIAEHIVDMIKKKVLNLKERETFVNRREQIRFMELNDTEKQEVINKDKRYGNIICRCEWISEGEIVDAIHRNAGARTVDGVKRRVRPGMGRCQGGFCGPRVLEILARELNVSPQEILKSNEGSNILSGESKDNNLYGKAYEQVAANTEE</sequence>
<name>A0A9J6NVL0_9CLOT</name>
<dbReference type="Gene3D" id="3.50.50.60">
    <property type="entry name" value="FAD/NAD(P)-binding domain"/>
    <property type="match status" value="1"/>
</dbReference>
<comment type="caution">
    <text evidence="3">The sequence shown here is derived from an EMBL/GenBank/DDBJ whole genome shotgun (WGS) entry which is preliminary data.</text>
</comment>
<accession>A0A9J6NVL0</accession>
<dbReference type="InterPro" id="IPR006076">
    <property type="entry name" value="FAD-dep_OxRdtase"/>
</dbReference>
<dbReference type="PANTHER" id="PTHR42720:SF1">
    <property type="entry name" value="GLYCEROL 3-PHOSPHATE OXIDASE"/>
    <property type="match status" value="1"/>
</dbReference>
<evidence type="ECO:0000259" key="1">
    <source>
        <dbReference type="Pfam" id="PF01266"/>
    </source>
</evidence>
<reference evidence="3" key="2">
    <citation type="submission" date="2021-04" db="EMBL/GenBank/DDBJ databases">
        <authorList>
            <person name="Dong X."/>
        </authorList>
    </citation>
    <scope>NUCLEOTIDE SEQUENCE</scope>
    <source>
        <strain evidence="3">ZWT</strain>
    </source>
</reference>
<feature type="domain" description="BFD-like [2Fe-2S]-binding" evidence="2">
    <location>
        <begin position="399"/>
        <end position="453"/>
    </location>
</feature>
<dbReference type="InterPro" id="IPR041854">
    <property type="entry name" value="BFD-like_2Fe2S-bd_dom_sf"/>
</dbReference>
<dbReference type="PANTHER" id="PTHR42720">
    <property type="entry name" value="GLYCEROL-3-PHOSPHATE DEHYDROGENASE"/>
    <property type="match status" value="1"/>
</dbReference>
<dbReference type="RefSeq" id="WP_250857363.1">
    <property type="nucleotide sequence ID" value="NZ_JAGSOJ010000001.1"/>
</dbReference>
<proteinExistence type="predicted"/>
<dbReference type="Pfam" id="PF04324">
    <property type="entry name" value="Fer2_BFD"/>
    <property type="match status" value="1"/>
</dbReference>
<dbReference type="InterPro" id="IPR007419">
    <property type="entry name" value="BFD-like_2Fe2S-bd_dom"/>
</dbReference>
<dbReference type="SUPFAM" id="SSF51905">
    <property type="entry name" value="FAD/NAD(P)-binding domain"/>
    <property type="match status" value="1"/>
</dbReference>